<sequence>MDRRRFKLLKRAYVEARYSASFVIDAEDLDAVASSVKQLRDIVEALCHECLARLRTDAGV</sequence>
<evidence type="ECO:0008006" key="3">
    <source>
        <dbReference type="Google" id="ProtNLM"/>
    </source>
</evidence>
<gene>
    <name evidence="1" type="ORF">ABDJ38_08835</name>
</gene>
<accession>A0ABV0CZL7</accession>
<comment type="caution">
    <text evidence="1">The sequence shown here is derived from an EMBL/GenBank/DDBJ whole genome shotgun (WGS) entry which is preliminary data.</text>
</comment>
<protein>
    <recommendedName>
        <fullName evidence="3">HEPN domain-containing protein</fullName>
    </recommendedName>
</protein>
<dbReference type="RefSeq" id="WP_346784721.1">
    <property type="nucleotide sequence ID" value="NZ_JBDLBR010000002.1"/>
</dbReference>
<reference evidence="1 2" key="1">
    <citation type="submission" date="2024-05" db="EMBL/GenBank/DDBJ databases">
        <authorList>
            <person name="Park S."/>
        </authorList>
    </citation>
    <scope>NUCLEOTIDE SEQUENCE [LARGE SCALE GENOMIC DNA]</scope>
    <source>
        <strain evidence="1 2">DGU5</strain>
    </source>
</reference>
<keyword evidence="2" id="KW-1185">Reference proteome</keyword>
<organism evidence="1 2">
    <name type="scientific">Aurantiacibacter flavus</name>
    <dbReference type="NCBI Taxonomy" id="3145232"/>
    <lineage>
        <taxon>Bacteria</taxon>
        <taxon>Pseudomonadati</taxon>
        <taxon>Pseudomonadota</taxon>
        <taxon>Alphaproteobacteria</taxon>
        <taxon>Sphingomonadales</taxon>
        <taxon>Erythrobacteraceae</taxon>
        <taxon>Aurantiacibacter</taxon>
    </lineage>
</organism>
<dbReference type="Gene3D" id="1.20.120.330">
    <property type="entry name" value="Nucleotidyltransferases domain 2"/>
    <property type="match status" value="1"/>
</dbReference>
<dbReference type="EMBL" id="JBDLBR010000002">
    <property type="protein sequence ID" value="MEN7537277.1"/>
    <property type="molecule type" value="Genomic_DNA"/>
</dbReference>
<proteinExistence type="predicted"/>
<evidence type="ECO:0000313" key="2">
    <source>
        <dbReference type="Proteomes" id="UP001484535"/>
    </source>
</evidence>
<evidence type="ECO:0000313" key="1">
    <source>
        <dbReference type="EMBL" id="MEN7537277.1"/>
    </source>
</evidence>
<name>A0ABV0CZL7_9SPHN</name>
<dbReference type="Proteomes" id="UP001484535">
    <property type="component" value="Unassembled WGS sequence"/>
</dbReference>